<evidence type="ECO:0000313" key="11">
    <source>
        <dbReference type="Proteomes" id="UP000549394"/>
    </source>
</evidence>
<name>A0A7I8VHU1_9ANNE</name>
<dbReference type="SUPFAM" id="SSF46565">
    <property type="entry name" value="Chaperone J-domain"/>
    <property type="match status" value="1"/>
</dbReference>
<feature type="transmembrane region" description="Helical" evidence="8">
    <location>
        <begin position="229"/>
        <end position="249"/>
    </location>
</feature>
<dbReference type="Pfam" id="PF00226">
    <property type="entry name" value="DnaJ"/>
    <property type="match status" value="1"/>
</dbReference>
<keyword evidence="6 8" id="KW-0472">Membrane</keyword>
<dbReference type="PRINTS" id="PR00625">
    <property type="entry name" value="JDOMAIN"/>
</dbReference>
<evidence type="ECO:0000256" key="3">
    <source>
        <dbReference type="ARBA" id="ARBA00020945"/>
    </source>
</evidence>
<dbReference type="PANTHER" id="PTHR44733">
    <property type="entry name" value="DNAJ HOMOLOG SUBFAMILY C MEMBER 22"/>
    <property type="match status" value="1"/>
</dbReference>
<evidence type="ECO:0000256" key="7">
    <source>
        <dbReference type="SAM" id="MobiDB-lite"/>
    </source>
</evidence>
<reference evidence="10 11" key="1">
    <citation type="submission" date="2020-08" db="EMBL/GenBank/DDBJ databases">
        <authorList>
            <person name="Hejnol A."/>
        </authorList>
    </citation>
    <scope>NUCLEOTIDE SEQUENCE [LARGE SCALE GENOMIC DNA]</scope>
</reference>
<keyword evidence="11" id="KW-1185">Reference proteome</keyword>
<organism evidence="10 11">
    <name type="scientific">Dimorphilus gyrociliatus</name>
    <dbReference type="NCBI Taxonomy" id="2664684"/>
    <lineage>
        <taxon>Eukaryota</taxon>
        <taxon>Metazoa</taxon>
        <taxon>Spiralia</taxon>
        <taxon>Lophotrochozoa</taxon>
        <taxon>Annelida</taxon>
        <taxon>Polychaeta</taxon>
        <taxon>Polychaeta incertae sedis</taxon>
        <taxon>Dinophilidae</taxon>
        <taxon>Dimorphilus</taxon>
    </lineage>
</organism>
<evidence type="ECO:0000259" key="9">
    <source>
        <dbReference type="PROSITE" id="PS50076"/>
    </source>
</evidence>
<keyword evidence="5 8" id="KW-1133">Transmembrane helix</keyword>
<evidence type="ECO:0000256" key="5">
    <source>
        <dbReference type="ARBA" id="ARBA00022989"/>
    </source>
</evidence>
<dbReference type="OrthoDB" id="10262359at2759"/>
<feature type="compositionally biased region" description="Polar residues" evidence="7">
    <location>
        <begin position="1"/>
        <end position="22"/>
    </location>
</feature>
<feature type="transmembrane region" description="Helical" evidence="8">
    <location>
        <begin position="112"/>
        <end position="132"/>
    </location>
</feature>
<dbReference type="InterPro" id="IPR001623">
    <property type="entry name" value="DnaJ_domain"/>
</dbReference>
<evidence type="ECO:0000256" key="6">
    <source>
        <dbReference type="ARBA" id="ARBA00023136"/>
    </source>
</evidence>
<dbReference type="AlphaFoldDB" id="A0A7I8VHU1"/>
<comment type="caution">
    <text evidence="10">The sequence shown here is derived from an EMBL/GenBank/DDBJ whole genome shotgun (WGS) entry which is preliminary data.</text>
</comment>
<dbReference type="PROSITE" id="PS50076">
    <property type="entry name" value="DNAJ_2"/>
    <property type="match status" value="1"/>
</dbReference>
<feature type="transmembrane region" description="Helical" evidence="8">
    <location>
        <begin position="59"/>
        <end position="75"/>
    </location>
</feature>
<dbReference type="Gene3D" id="1.10.287.110">
    <property type="entry name" value="DnaJ domain"/>
    <property type="match status" value="1"/>
</dbReference>
<feature type="transmembrane region" description="Helical" evidence="8">
    <location>
        <begin position="144"/>
        <end position="168"/>
    </location>
</feature>
<sequence length="378" mass="43712">MSDSISTQQIKKNKKTFNGNNEDSGKIKEGKKSLLIAYVLWFFGGTIALHLIYLGRYRHALLMWFTFGAFGIEYFRHILKISDYVEESNLTSEYVDKLKAIQRCRTAPKFSLLRFCAEILFGYYLQTLFFSIFPVEIYEQNSTFLVITRIFVGWIFVPFGIALAVSLIGNIGMERISFKWCLIGAYGGSVFFLFDYSSAYPILLCAVLSNWKGKSWKPIGLKRAHCAKALSIMFIIMAIYSLFLTLALYQNATVETKDGEKILLKDALHNFFTSPAWKDTKSTLQELYNTYQEHGWVEMWKMLQIQLDPEGEANAYSVLELDDNASNKEISAAYRSLVRKWHPDKHLDQKEKERATTKFMEIQKAYETLSNIRKRHSS</sequence>
<comment type="subcellular location">
    <subcellularLocation>
        <location evidence="2">Membrane</location>
        <topology evidence="2">Multi-pass membrane protein</topology>
    </subcellularLocation>
</comment>
<accession>A0A7I8VHU1</accession>
<dbReference type="EMBL" id="CAJFCJ010000006">
    <property type="protein sequence ID" value="CAD5115861.1"/>
    <property type="molecule type" value="Genomic_DNA"/>
</dbReference>
<gene>
    <name evidence="10" type="ORF">DGYR_LOCUS4552</name>
</gene>
<keyword evidence="4 8" id="KW-0812">Transmembrane</keyword>
<feature type="transmembrane region" description="Helical" evidence="8">
    <location>
        <begin position="34"/>
        <end position="53"/>
    </location>
</feature>
<feature type="domain" description="J" evidence="9">
    <location>
        <begin position="314"/>
        <end position="378"/>
    </location>
</feature>
<feature type="region of interest" description="Disordered" evidence="7">
    <location>
        <begin position="1"/>
        <end position="26"/>
    </location>
</feature>
<evidence type="ECO:0000313" key="10">
    <source>
        <dbReference type="EMBL" id="CAD5115861.1"/>
    </source>
</evidence>
<proteinExistence type="predicted"/>
<dbReference type="SMART" id="SM00271">
    <property type="entry name" value="DnaJ"/>
    <property type="match status" value="1"/>
</dbReference>
<comment type="function">
    <text evidence="1">May function as a co-chaperone.</text>
</comment>
<evidence type="ECO:0000256" key="4">
    <source>
        <dbReference type="ARBA" id="ARBA00022692"/>
    </source>
</evidence>
<dbReference type="Proteomes" id="UP000549394">
    <property type="component" value="Unassembled WGS sequence"/>
</dbReference>
<evidence type="ECO:0000256" key="2">
    <source>
        <dbReference type="ARBA" id="ARBA00004141"/>
    </source>
</evidence>
<dbReference type="PANTHER" id="PTHR44733:SF1">
    <property type="entry name" value="DNAJ HOMOLOG SUBFAMILY C MEMBER 22"/>
    <property type="match status" value="1"/>
</dbReference>
<evidence type="ECO:0000256" key="1">
    <source>
        <dbReference type="ARBA" id="ARBA00002080"/>
    </source>
</evidence>
<dbReference type="InterPro" id="IPR007829">
    <property type="entry name" value="TM2"/>
</dbReference>
<dbReference type="GO" id="GO:0016020">
    <property type="term" value="C:membrane"/>
    <property type="evidence" value="ECO:0007669"/>
    <property type="project" value="UniProtKB-SubCell"/>
</dbReference>
<dbReference type="InterPro" id="IPR036869">
    <property type="entry name" value="J_dom_sf"/>
</dbReference>
<evidence type="ECO:0000256" key="8">
    <source>
        <dbReference type="SAM" id="Phobius"/>
    </source>
</evidence>
<feature type="transmembrane region" description="Helical" evidence="8">
    <location>
        <begin position="180"/>
        <end position="209"/>
    </location>
</feature>
<dbReference type="CDD" id="cd06257">
    <property type="entry name" value="DnaJ"/>
    <property type="match status" value="1"/>
</dbReference>
<dbReference type="Pfam" id="PF05154">
    <property type="entry name" value="TM2"/>
    <property type="match status" value="1"/>
</dbReference>
<protein>
    <recommendedName>
        <fullName evidence="3">DnaJ homolog subfamily C member 22</fullName>
    </recommendedName>
</protein>